<dbReference type="GO" id="GO:0050661">
    <property type="term" value="F:NADP binding"/>
    <property type="evidence" value="ECO:0007669"/>
    <property type="project" value="InterPro"/>
</dbReference>
<evidence type="ECO:0000313" key="8">
    <source>
        <dbReference type="EMBL" id="PUZ40199.1"/>
    </source>
</evidence>
<dbReference type="InterPro" id="IPR036188">
    <property type="entry name" value="FAD/NAD-bd_sf"/>
</dbReference>
<dbReference type="InterPro" id="IPR000960">
    <property type="entry name" value="Flavin_mOase"/>
</dbReference>
<dbReference type="Gene3D" id="3.50.50.60">
    <property type="entry name" value="FAD/NAD(P)-binding domain"/>
    <property type="match status" value="2"/>
</dbReference>
<evidence type="ECO:0000313" key="9">
    <source>
        <dbReference type="Proteomes" id="UP000244336"/>
    </source>
</evidence>
<dbReference type="OrthoDB" id="66881at2759"/>
<dbReference type="Gramene" id="PUZ40199">
    <property type="protein sequence ID" value="PUZ40199"/>
    <property type="gene ID" value="GQ55_9G406000"/>
</dbReference>
<organism evidence="8 9">
    <name type="scientific">Panicum hallii var. hallii</name>
    <dbReference type="NCBI Taxonomy" id="1504633"/>
    <lineage>
        <taxon>Eukaryota</taxon>
        <taxon>Viridiplantae</taxon>
        <taxon>Streptophyta</taxon>
        <taxon>Embryophyta</taxon>
        <taxon>Tracheophyta</taxon>
        <taxon>Spermatophyta</taxon>
        <taxon>Magnoliopsida</taxon>
        <taxon>Liliopsida</taxon>
        <taxon>Poales</taxon>
        <taxon>Poaceae</taxon>
        <taxon>PACMAD clade</taxon>
        <taxon>Panicoideae</taxon>
        <taxon>Panicodae</taxon>
        <taxon>Paniceae</taxon>
        <taxon>Panicinae</taxon>
        <taxon>Panicum</taxon>
        <taxon>Panicum sect. Panicum</taxon>
    </lineage>
</organism>
<dbReference type="InterPro" id="IPR020946">
    <property type="entry name" value="Flavin_mOase-like"/>
</dbReference>
<dbReference type="FunFam" id="3.50.50.60:FF:000099">
    <property type="entry name" value="Flavin-containing monooxygenase"/>
    <property type="match status" value="1"/>
</dbReference>
<evidence type="ECO:0000256" key="2">
    <source>
        <dbReference type="ARBA" id="ARBA00022630"/>
    </source>
</evidence>
<dbReference type="SUPFAM" id="SSF51905">
    <property type="entry name" value="FAD/NAD(P)-binding domain"/>
    <property type="match status" value="2"/>
</dbReference>
<dbReference type="GO" id="GO:0004499">
    <property type="term" value="F:N,N-dimethylaniline monooxygenase activity"/>
    <property type="evidence" value="ECO:0007669"/>
    <property type="project" value="InterPro"/>
</dbReference>
<feature type="compositionally biased region" description="Basic residues" evidence="7">
    <location>
        <begin position="45"/>
        <end position="55"/>
    </location>
</feature>
<comment type="cofactor">
    <cofactor evidence="6">
        <name>FAD</name>
        <dbReference type="ChEBI" id="CHEBI:57692"/>
    </cofactor>
</comment>
<comment type="similarity">
    <text evidence="1 6">Belongs to the FMO family.</text>
</comment>
<evidence type="ECO:0000256" key="7">
    <source>
        <dbReference type="SAM" id="MobiDB-lite"/>
    </source>
</evidence>
<evidence type="ECO:0000256" key="5">
    <source>
        <dbReference type="ARBA" id="ARBA00023002"/>
    </source>
</evidence>
<keyword evidence="3 6" id="KW-0274">FAD</keyword>
<keyword evidence="4" id="KW-0521">NADP</keyword>
<gene>
    <name evidence="8" type="ORF">GQ55_9G406000</name>
</gene>
<feature type="compositionally biased region" description="Polar residues" evidence="7">
    <location>
        <begin position="57"/>
        <end position="74"/>
    </location>
</feature>
<reference evidence="8 9" key="1">
    <citation type="submission" date="2018-04" db="EMBL/GenBank/DDBJ databases">
        <title>WGS assembly of Panicum hallii var. hallii HAL2.</title>
        <authorList>
            <person name="Lovell J."/>
            <person name="Jenkins J."/>
            <person name="Lowry D."/>
            <person name="Mamidi S."/>
            <person name="Sreedasyam A."/>
            <person name="Weng X."/>
            <person name="Barry K."/>
            <person name="Bonette J."/>
            <person name="Campitelli B."/>
            <person name="Daum C."/>
            <person name="Gordon S."/>
            <person name="Gould B."/>
            <person name="Lipzen A."/>
            <person name="MacQueen A."/>
            <person name="Palacio-Mejia J."/>
            <person name="Plott C."/>
            <person name="Shakirov E."/>
            <person name="Shu S."/>
            <person name="Yoshinaga Y."/>
            <person name="Zane M."/>
            <person name="Rokhsar D."/>
            <person name="Grimwood J."/>
            <person name="Schmutz J."/>
            <person name="Juenger T."/>
        </authorList>
    </citation>
    <scope>NUCLEOTIDE SEQUENCE [LARGE SCALE GENOMIC DNA]</scope>
    <source>
        <strain evidence="9">cv. HAL2</strain>
    </source>
</reference>
<accession>A0A2T7CA32</accession>
<dbReference type="EC" id="1.-.-.-" evidence="6"/>
<dbReference type="InterPro" id="IPR050346">
    <property type="entry name" value="FMO-like"/>
</dbReference>
<keyword evidence="9" id="KW-1185">Reference proteome</keyword>
<feature type="region of interest" description="Disordered" evidence="7">
    <location>
        <begin position="45"/>
        <end position="85"/>
    </location>
</feature>
<dbReference type="STRING" id="1504633.A0A2T7CA32"/>
<protein>
    <recommendedName>
        <fullName evidence="6">Flavin-containing monooxygenase</fullName>
        <ecNumber evidence="6">1.-.-.-</ecNumber>
    </recommendedName>
</protein>
<keyword evidence="2 6" id="KW-0285">Flavoprotein</keyword>
<evidence type="ECO:0000256" key="3">
    <source>
        <dbReference type="ARBA" id="ARBA00022827"/>
    </source>
</evidence>
<dbReference type="AlphaFoldDB" id="A0A2T7CA32"/>
<name>A0A2T7CA32_9POAL</name>
<evidence type="ECO:0000256" key="1">
    <source>
        <dbReference type="ARBA" id="ARBA00009183"/>
    </source>
</evidence>
<evidence type="ECO:0000256" key="6">
    <source>
        <dbReference type="RuleBase" id="RU361177"/>
    </source>
</evidence>
<sequence length="543" mass="60686">MSIGRFRKELTARDRLLLVSRSATLRAENFLAPFTRRPLITSRQLAHRLAKRKQPRSPVTRSQPSSPSHTQARSHTAPVHQASRMRRAEVAVVGAGAAGLVAARELLREGHAVAVFEKSGRAGGTWAYDPRADADPLGRDPRAPGAVHGSLYASLRTNLPRELMGFSGFPLAGRVFAGDARAFPGHREVLAFLDAFAEESGVAARVRLRAEVLRVRPLGEGQGERWAVAWRGEDGEVAEEVFDAVVVCSGHCTVPLVPKIRGIDKWRGKQMHSHNYRVPEPFRDQSVVVVGLGASGIDIAREISNVAKDVHIAARYSEDRLGKIELYQNVWMHGEIDSIQDDARVLFTEGSAVAADTILYCTGYRYHFPFLDLDGLTVDDNRVGPLYGHVFPPKYAPNLSFVGVPSKTLIFQALELESKWVAAALSGRATLPGEERMMAAVREGYRRMEAAGRPKRHTHALWPEWVEYMNWLADQVGEPHLEARRHELYERALRCIWSLDDRYRDRWEEEEEEEEHGGGDCGVVEVNMPKHHRIVVIPPLDDE</sequence>
<proteinExistence type="inferred from homology"/>
<keyword evidence="5 6" id="KW-0560">Oxidoreductase</keyword>
<dbReference type="Pfam" id="PF00743">
    <property type="entry name" value="FMO-like"/>
    <property type="match status" value="2"/>
</dbReference>
<dbReference type="EMBL" id="CM009757">
    <property type="protein sequence ID" value="PUZ40199.1"/>
    <property type="molecule type" value="Genomic_DNA"/>
</dbReference>
<dbReference type="PRINTS" id="PR00370">
    <property type="entry name" value="FMOXYGENASE"/>
</dbReference>
<evidence type="ECO:0000256" key="4">
    <source>
        <dbReference type="ARBA" id="ARBA00022857"/>
    </source>
</evidence>
<dbReference type="GO" id="GO:0050660">
    <property type="term" value="F:flavin adenine dinucleotide binding"/>
    <property type="evidence" value="ECO:0007669"/>
    <property type="project" value="InterPro"/>
</dbReference>
<dbReference type="PANTHER" id="PTHR23023">
    <property type="entry name" value="DIMETHYLANILINE MONOOXYGENASE"/>
    <property type="match status" value="1"/>
</dbReference>
<dbReference type="Proteomes" id="UP000244336">
    <property type="component" value="Chromosome 9"/>
</dbReference>
<keyword evidence="6" id="KW-0503">Monooxygenase</keyword>